<name>A0A6M3T9V7_9CAUD</name>
<keyword evidence="3" id="KW-1185">Reference proteome</keyword>
<accession>A0A6M3T9V7</accession>
<keyword evidence="1" id="KW-1133">Transmembrane helix</keyword>
<proteinExistence type="predicted"/>
<keyword evidence="1" id="KW-0812">Transmembrane</keyword>
<organism evidence="2 3">
    <name type="scientific">Sphingomonas phage Lucius</name>
    <dbReference type="NCBI Taxonomy" id="2686313"/>
    <lineage>
        <taxon>Viruses</taxon>
        <taxon>Duplodnaviria</taxon>
        <taxon>Heunggongvirae</taxon>
        <taxon>Uroviricota</taxon>
        <taxon>Caudoviricetes</taxon>
        <taxon>Johnpaulvirinae</taxon>
        <taxon>Kharnvirus</taxon>
        <taxon>Kharnvirus lucius</taxon>
    </lineage>
</organism>
<dbReference type="EMBL" id="MN734438">
    <property type="protein sequence ID" value="QJD54489.1"/>
    <property type="molecule type" value="Genomic_DNA"/>
</dbReference>
<dbReference type="KEGG" id="vg:79585677"/>
<evidence type="ECO:0000313" key="2">
    <source>
        <dbReference type="EMBL" id="QJD54489.1"/>
    </source>
</evidence>
<dbReference type="Proteomes" id="UP000502416">
    <property type="component" value="Segment"/>
</dbReference>
<dbReference type="InterPro" id="IPR036410">
    <property type="entry name" value="HSP_DnaJ_Cys-rich_dom_sf"/>
</dbReference>
<keyword evidence="1" id="KW-0472">Membrane</keyword>
<evidence type="ECO:0000256" key="1">
    <source>
        <dbReference type="SAM" id="Phobius"/>
    </source>
</evidence>
<dbReference type="Gene3D" id="6.20.20.10">
    <property type="match status" value="1"/>
</dbReference>
<reference evidence="2 3" key="1">
    <citation type="submission" date="2019-11" db="EMBL/GenBank/DDBJ databases">
        <authorList>
            <person name="Hylling O."/>
            <person name="Hansen L.H."/>
            <person name="Johansen A."/>
        </authorList>
    </citation>
    <scope>NUCLEOTIDE SEQUENCE [LARGE SCALE GENOMIC DNA]</scope>
</reference>
<evidence type="ECO:0000313" key="3">
    <source>
        <dbReference type="Proteomes" id="UP000502416"/>
    </source>
</evidence>
<protein>
    <submittedName>
        <fullName evidence="2">Uncharacterized protein</fullName>
    </submittedName>
</protein>
<sequence length="70" mass="7792">MNVEHNPCRECNGQGLLRNDDPNSDRVYGEYCPACNGTGLASDPVARRLAFWLFVVLNVLFTVIFVKACT</sequence>
<dbReference type="SUPFAM" id="SSF57938">
    <property type="entry name" value="DnaJ/Hsp40 cysteine-rich domain"/>
    <property type="match status" value="1"/>
</dbReference>
<feature type="transmembrane region" description="Helical" evidence="1">
    <location>
        <begin position="49"/>
        <end position="69"/>
    </location>
</feature>
<dbReference type="RefSeq" id="YP_010738310.1">
    <property type="nucleotide sequence ID" value="NC_073025.1"/>
</dbReference>
<dbReference type="GeneID" id="79585677"/>